<keyword evidence="8" id="KW-1185">Reference proteome</keyword>
<keyword evidence="5" id="KW-0812">Transmembrane</keyword>
<dbReference type="GO" id="GO:0005524">
    <property type="term" value="F:ATP binding"/>
    <property type="evidence" value="ECO:0007669"/>
    <property type="project" value="UniProtKB-KW"/>
</dbReference>
<feature type="domain" description="HMA" evidence="6">
    <location>
        <begin position="8"/>
        <end position="74"/>
    </location>
</feature>
<dbReference type="OrthoDB" id="1720667at2759"/>
<dbReference type="GO" id="GO:0046872">
    <property type="term" value="F:metal ion binding"/>
    <property type="evidence" value="ECO:0007669"/>
    <property type="project" value="InterPro"/>
</dbReference>
<comment type="similarity">
    <text evidence="2">Belongs to the cation transport ATPase (P-type) (TC 3.A.3) family. Type IB subfamily.</text>
</comment>
<dbReference type="InterPro" id="IPR051014">
    <property type="entry name" value="Cation_Transport_ATPase_IB"/>
</dbReference>
<evidence type="ECO:0000259" key="6">
    <source>
        <dbReference type="PROSITE" id="PS50846"/>
    </source>
</evidence>
<keyword evidence="3" id="KW-0547">Nucleotide-binding</keyword>
<keyword evidence="5" id="KW-0472">Membrane</keyword>
<protein>
    <submittedName>
        <fullName evidence="7">Putative inactive cadmium/zinc-transporting ATPase HMA3 isoform X2</fullName>
    </submittedName>
</protein>
<dbReference type="Gene3D" id="3.30.70.100">
    <property type="match status" value="1"/>
</dbReference>
<evidence type="ECO:0000313" key="7">
    <source>
        <dbReference type="EMBL" id="KAF7838010.1"/>
    </source>
</evidence>
<dbReference type="InterPro" id="IPR006121">
    <property type="entry name" value="HMA_dom"/>
</dbReference>
<dbReference type="EMBL" id="JAAIUW010000003">
    <property type="protein sequence ID" value="KAF7838010.1"/>
    <property type="molecule type" value="Genomic_DNA"/>
</dbReference>
<evidence type="ECO:0000256" key="1">
    <source>
        <dbReference type="ARBA" id="ARBA00004141"/>
    </source>
</evidence>
<dbReference type="InterPro" id="IPR036163">
    <property type="entry name" value="HMA_dom_sf"/>
</dbReference>
<evidence type="ECO:0000256" key="2">
    <source>
        <dbReference type="ARBA" id="ARBA00006024"/>
    </source>
</evidence>
<comment type="caution">
    <text evidence="7">The sequence shown here is derived from an EMBL/GenBank/DDBJ whole genome shotgun (WGS) entry which is preliminary data.</text>
</comment>
<feature type="transmembrane region" description="Helical" evidence="5">
    <location>
        <begin position="91"/>
        <end position="108"/>
    </location>
</feature>
<organism evidence="7 8">
    <name type="scientific">Senna tora</name>
    <dbReference type="NCBI Taxonomy" id="362788"/>
    <lineage>
        <taxon>Eukaryota</taxon>
        <taxon>Viridiplantae</taxon>
        <taxon>Streptophyta</taxon>
        <taxon>Embryophyta</taxon>
        <taxon>Tracheophyta</taxon>
        <taxon>Spermatophyta</taxon>
        <taxon>Magnoliopsida</taxon>
        <taxon>eudicotyledons</taxon>
        <taxon>Gunneridae</taxon>
        <taxon>Pentapetalae</taxon>
        <taxon>rosids</taxon>
        <taxon>fabids</taxon>
        <taxon>Fabales</taxon>
        <taxon>Fabaceae</taxon>
        <taxon>Caesalpinioideae</taxon>
        <taxon>Cassia clade</taxon>
        <taxon>Senna</taxon>
    </lineage>
</organism>
<dbReference type="AlphaFoldDB" id="A0A834X4W4"/>
<accession>A0A834X4W4</accession>
<feature type="transmembrane region" description="Helical" evidence="5">
    <location>
        <begin position="144"/>
        <end position="171"/>
    </location>
</feature>
<evidence type="ECO:0000256" key="3">
    <source>
        <dbReference type="ARBA" id="ARBA00022741"/>
    </source>
</evidence>
<dbReference type="SUPFAM" id="SSF55008">
    <property type="entry name" value="HMA, heavy metal-associated domain"/>
    <property type="match status" value="1"/>
</dbReference>
<dbReference type="Proteomes" id="UP000634136">
    <property type="component" value="Unassembled WGS sequence"/>
</dbReference>
<evidence type="ECO:0000313" key="8">
    <source>
        <dbReference type="Proteomes" id="UP000634136"/>
    </source>
</evidence>
<sequence length="205" mass="22510">MGTESKVQKSYFDVMGLCCSSEVPLIENILKPLDGIKNISVIVPSRTLIVVHDTLLLSQLQIVKALNDARLEANVRVYGEEKQKMKWPSPYSIASGILLLVSLLKFVYPPLGYVALGAVAAGILPIILKAIASVRNLRLDINILMIIAVVGTIALGDYLEAATIVFLFSIAEWLEARASHRVINNNNNTCFDTNNLNLIRSNGYK</sequence>
<dbReference type="FunFam" id="3.30.70.100:FF:000022">
    <property type="entry name" value="Putative cadmium/zinc-transporting ATPase 3"/>
    <property type="match status" value="1"/>
</dbReference>
<evidence type="ECO:0000256" key="4">
    <source>
        <dbReference type="ARBA" id="ARBA00022840"/>
    </source>
</evidence>
<dbReference type="GO" id="GO:0016020">
    <property type="term" value="C:membrane"/>
    <property type="evidence" value="ECO:0007669"/>
    <property type="project" value="UniProtKB-SubCell"/>
</dbReference>
<feature type="transmembrane region" description="Helical" evidence="5">
    <location>
        <begin position="114"/>
        <end position="132"/>
    </location>
</feature>
<dbReference type="PANTHER" id="PTHR48085:SF5">
    <property type="entry name" value="CADMIUM_ZINC-TRANSPORTING ATPASE HMA4-RELATED"/>
    <property type="match status" value="1"/>
</dbReference>
<proteinExistence type="inferred from homology"/>
<keyword evidence="5" id="KW-1133">Transmembrane helix</keyword>
<evidence type="ECO:0000256" key="5">
    <source>
        <dbReference type="SAM" id="Phobius"/>
    </source>
</evidence>
<dbReference type="PANTHER" id="PTHR48085">
    <property type="entry name" value="CADMIUM/ZINC-TRANSPORTING ATPASE HMA2-RELATED"/>
    <property type="match status" value="1"/>
</dbReference>
<name>A0A834X4W4_9FABA</name>
<dbReference type="GO" id="GO:0022857">
    <property type="term" value="F:transmembrane transporter activity"/>
    <property type="evidence" value="ECO:0007669"/>
    <property type="project" value="TreeGrafter"/>
</dbReference>
<keyword evidence="4" id="KW-0067">ATP-binding</keyword>
<gene>
    <name evidence="7" type="ORF">G2W53_006492</name>
</gene>
<reference evidence="7" key="1">
    <citation type="submission" date="2020-09" db="EMBL/GenBank/DDBJ databases">
        <title>Genome-Enabled Discovery of Anthraquinone Biosynthesis in Senna tora.</title>
        <authorList>
            <person name="Kang S.-H."/>
            <person name="Pandey R.P."/>
            <person name="Lee C.-M."/>
            <person name="Sim J.-S."/>
            <person name="Jeong J.-T."/>
            <person name="Choi B.-S."/>
            <person name="Jung M."/>
            <person name="Ginzburg D."/>
            <person name="Zhao K."/>
            <person name="Won S.Y."/>
            <person name="Oh T.-J."/>
            <person name="Yu Y."/>
            <person name="Kim N.-H."/>
            <person name="Lee O.R."/>
            <person name="Lee T.-H."/>
            <person name="Bashyal P."/>
            <person name="Kim T.-S."/>
            <person name="Lee W.-H."/>
            <person name="Kawkins C."/>
            <person name="Kim C.-K."/>
            <person name="Kim J.S."/>
            <person name="Ahn B.O."/>
            <person name="Rhee S.Y."/>
            <person name="Sohng J.K."/>
        </authorList>
    </citation>
    <scope>NUCLEOTIDE SEQUENCE</scope>
    <source>
        <tissue evidence="7">Leaf</tissue>
    </source>
</reference>
<comment type="subcellular location">
    <subcellularLocation>
        <location evidence="1">Membrane</location>
        <topology evidence="1">Multi-pass membrane protein</topology>
    </subcellularLocation>
</comment>
<dbReference type="PROSITE" id="PS50846">
    <property type="entry name" value="HMA_2"/>
    <property type="match status" value="1"/>
</dbReference>